<evidence type="ECO:0000256" key="10">
    <source>
        <dbReference type="ARBA" id="ARBA00023157"/>
    </source>
</evidence>
<dbReference type="SUPFAM" id="SSF49503">
    <property type="entry name" value="Cupredoxins"/>
    <property type="match status" value="1"/>
</dbReference>
<dbReference type="InterPro" id="IPR008972">
    <property type="entry name" value="Cupredoxin"/>
</dbReference>
<gene>
    <name evidence="16" type="ORF">Pyn_09418</name>
</gene>
<keyword evidence="3 13" id="KW-0812">Transmembrane</keyword>
<evidence type="ECO:0000256" key="9">
    <source>
        <dbReference type="ARBA" id="ARBA00023136"/>
    </source>
</evidence>
<keyword evidence="8" id="KW-0186">Copper</keyword>
<dbReference type="GO" id="GO:0009610">
    <property type="term" value="P:response to symbiotic fungus"/>
    <property type="evidence" value="ECO:0007669"/>
    <property type="project" value="UniProtKB-ARBA"/>
</dbReference>
<comment type="subcellular location">
    <subcellularLocation>
        <location evidence="1">Membrane</location>
        <topology evidence="1">Single-pass type I membrane protein</topology>
    </subcellularLocation>
</comment>
<keyword evidence="11" id="KW-0325">Glycoprotein</keyword>
<keyword evidence="2" id="KW-0813">Transport</keyword>
<evidence type="ECO:0000313" key="16">
    <source>
        <dbReference type="EMBL" id="PQQ01874.1"/>
    </source>
</evidence>
<dbReference type="GO" id="GO:0005886">
    <property type="term" value="C:plasma membrane"/>
    <property type="evidence" value="ECO:0007669"/>
    <property type="project" value="TreeGrafter"/>
</dbReference>
<feature type="domain" description="Phytocyanin" evidence="15">
    <location>
        <begin position="23"/>
        <end position="123"/>
    </location>
</feature>
<keyword evidence="6" id="KW-0249">Electron transport</keyword>
<dbReference type="Pfam" id="PF02298">
    <property type="entry name" value="Cu_bind_like"/>
    <property type="match status" value="1"/>
</dbReference>
<keyword evidence="4" id="KW-0479">Metal-binding</keyword>
<sequence>MASSNLYIILVTLAIFSPSVLATDYVVGDDKGWTINFDYQAWAQGKSFYVGDNLVFNYPKGAHTVLKVNGTGFQQCAAPLDSVPLTSGKDVINLATPGRKWYICGVGQHCELRNQKLLITVLPSSSSSAPSPSPSSWPSATAGPGPSASAATTTVGTRFALMMLLTIGFLGMLMA</sequence>
<evidence type="ECO:0000256" key="1">
    <source>
        <dbReference type="ARBA" id="ARBA00004479"/>
    </source>
</evidence>
<feature type="signal peptide" evidence="14">
    <location>
        <begin position="1"/>
        <end position="22"/>
    </location>
</feature>
<feature type="region of interest" description="Disordered" evidence="12">
    <location>
        <begin position="127"/>
        <end position="149"/>
    </location>
</feature>
<dbReference type="PANTHER" id="PTHR33021:SF533">
    <property type="entry name" value="PHYTOCYANIN DOMAIN-CONTAINING PROTEIN"/>
    <property type="match status" value="1"/>
</dbReference>
<evidence type="ECO:0000256" key="5">
    <source>
        <dbReference type="ARBA" id="ARBA00022729"/>
    </source>
</evidence>
<dbReference type="FunFam" id="2.60.40.420:FF:000067">
    <property type="entry name" value="Cupredoxin superfamily protein"/>
    <property type="match status" value="1"/>
</dbReference>
<keyword evidence="7 13" id="KW-1133">Transmembrane helix</keyword>
<evidence type="ECO:0000256" key="11">
    <source>
        <dbReference type="ARBA" id="ARBA00023180"/>
    </source>
</evidence>
<dbReference type="GO" id="GO:0009055">
    <property type="term" value="F:electron transfer activity"/>
    <property type="evidence" value="ECO:0007669"/>
    <property type="project" value="InterPro"/>
</dbReference>
<feature type="chain" id="PRO_5016425277" evidence="14">
    <location>
        <begin position="23"/>
        <end position="175"/>
    </location>
</feature>
<dbReference type="CDD" id="cd04216">
    <property type="entry name" value="Phytocyanin"/>
    <property type="match status" value="1"/>
</dbReference>
<evidence type="ECO:0000256" key="3">
    <source>
        <dbReference type="ARBA" id="ARBA00022692"/>
    </source>
</evidence>
<dbReference type="Gene3D" id="2.60.40.420">
    <property type="entry name" value="Cupredoxins - blue copper proteins"/>
    <property type="match status" value="1"/>
</dbReference>
<evidence type="ECO:0000256" key="2">
    <source>
        <dbReference type="ARBA" id="ARBA00022448"/>
    </source>
</evidence>
<keyword evidence="17" id="KW-1185">Reference proteome</keyword>
<dbReference type="PROSITE" id="PS51485">
    <property type="entry name" value="PHYTOCYANIN"/>
    <property type="match status" value="1"/>
</dbReference>
<feature type="transmembrane region" description="Helical" evidence="13">
    <location>
        <begin position="155"/>
        <end position="174"/>
    </location>
</feature>
<dbReference type="InterPro" id="IPR003245">
    <property type="entry name" value="Phytocyanin_dom"/>
</dbReference>
<reference evidence="16 17" key="1">
    <citation type="submission" date="2018-02" db="EMBL/GenBank/DDBJ databases">
        <title>Draft genome of wild Prunus yedoensis var. nudiflora.</title>
        <authorList>
            <person name="Baek S."/>
            <person name="Kim J.-H."/>
            <person name="Choi K."/>
            <person name="Kim G.-B."/>
            <person name="Cho A."/>
            <person name="Jang H."/>
            <person name="Shin C.-H."/>
            <person name="Yu H.-J."/>
            <person name="Mun J.-H."/>
        </authorList>
    </citation>
    <scope>NUCLEOTIDE SEQUENCE [LARGE SCALE GENOMIC DNA]</scope>
    <source>
        <strain evidence="17">cv. Jeju island</strain>
        <tissue evidence="16">Leaf</tissue>
    </source>
</reference>
<evidence type="ECO:0000256" key="4">
    <source>
        <dbReference type="ARBA" id="ARBA00022723"/>
    </source>
</evidence>
<accession>A0A314YCQ5</accession>
<evidence type="ECO:0000256" key="13">
    <source>
        <dbReference type="SAM" id="Phobius"/>
    </source>
</evidence>
<keyword evidence="9 13" id="KW-0472">Membrane</keyword>
<evidence type="ECO:0000313" key="17">
    <source>
        <dbReference type="Proteomes" id="UP000250321"/>
    </source>
</evidence>
<organism evidence="16 17">
    <name type="scientific">Prunus yedoensis var. nudiflora</name>
    <dbReference type="NCBI Taxonomy" id="2094558"/>
    <lineage>
        <taxon>Eukaryota</taxon>
        <taxon>Viridiplantae</taxon>
        <taxon>Streptophyta</taxon>
        <taxon>Embryophyta</taxon>
        <taxon>Tracheophyta</taxon>
        <taxon>Spermatophyta</taxon>
        <taxon>Magnoliopsida</taxon>
        <taxon>eudicotyledons</taxon>
        <taxon>Gunneridae</taxon>
        <taxon>Pentapetalae</taxon>
        <taxon>rosids</taxon>
        <taxon>fabids</taxon>
        <taxon>Rosales</taxon>
        <taxon>Rosaceae</taxon>
        <taxon>Amygdaloideae</taxon>
        <taxon>Amygdaleae</taxon>
        <taxon>Prunus</taxon>
    </lineage>
</organism>
<protein>
    <submittedName>
        <fullName evidence="16">Mavicyanin</fullName>
    </submittedName>
</protein>
<dbReference type="GO" id="GO:0046872">
    <property type="term" value="F:metal ion binding"/>
    <property type="evidence" value="ECO:0007669"/>
    <property type="project" value="UniProtKB-KW"/>
</dbReference>
<evidence type="ECO:0000256" key="14">
    <source>
        <dbReference type="SAM" id="SignalP"/>
    </source>
</evidence>
<dbReference type="STRING" id="2094558.A0A314YCQ5"/>
<evidence type="ECO:0000256" key="6">
    <source>
        <dbReference type="ARBA" id="ARBA00022982"/>
    </source>
</evidence>
<name>A0A314YCQ5_PRUYE</name>
<evidence type="ECO:0000256" key="12">
    <source>
        <dbReference type="SAM" id="MobiDB-lite"/>
    </source>
</evidence>
<proteinExistence type="predicted"/>
<keyword evidence="10" id="KW-1015">Disulfide bond</keyword>
<dbReference type="AlphaFoldDB" id="A0A314YCQ5"/>
<dbReference type="OrthoDB" id="687943at2759"/>
<keyword evidence="5 14" id="KW-0732">Signal</keyword>
<dbReference type="PANTHER" id="PTHR33021">
    <property type="entry name" value="BLUE COPPER PROTEIN"/>
    <property type="match status" value="1"/>
</dbReference>
<comment type="caution">
    <text evidence="16">The sequence shown here is derived from an EMBL/GenBank/DDBJ whole genome shotgun (WGS) entry which is preliminary data.</text>
</comment>
<evidence type="ECO:0000256" key="8">
    <source>
        <dbReference type="ARBA" id="ARBA00023008"/>
    </source>
</evidence>
<dbReference type="EMBL" id="PJQY01001523">
    <property type="protein sequence ID" value="PQQ01874.1"/>
    <property type="molecule type" value="Genomic_DNA"/>
</dbReference>
<dbReference type="Proteomes" id="UP000250321">
    <property type="component" value="Unassembled WGS sequence"/>
</dbReference>
<evidence type="ECO:0000256" key="7">
    <source>
        <dbReference type="ARBA" id="ARBA00022989"/>
    </source>
</evidence>
<evidence type="ECO:0000259" key="15">
    <source>
        <dbReference type="PROSITE" id="PS51485"/>
    </source>
</evidence>
<dbReference type="InterPro" id="IPR039391">
    <property type="entry name" value="Phytocyanin-like"/>
</dbReference>